<feature type="transmembrane region" description="Helical" evidence="8">
    <location>
        <begin position="275"/>
        <end position="296"/>
    </location>
</feature>
<name>A0A1I1VFZ7_9BACT</name>
<dbReference type="InterPro" id="IPR050256">
    <property type="entry name" value="Glycosyltransferase_2"/>
</dbReference>
<evidence type="ECO:0000256" key="1">
    <source>
        <dbReference type="ARBA" id="ARBA00022475"/>
    </source>
</evidence>
<keyword evidence="1" id="KW-1003">Cell membrane</keyword>
<evidence type="ECO:0000256" key="7">
    <source>
        <dbReference type="ARBA" id="ARBA00023136"/>
    </source>
</evidence>
<keyword evidence="5" id="KW-0448">Lipopolysaccharide biosynthesis</keyword>
<organism evidence="10 11">
    <name type="scientific">Thermophagus xiamenensis</name>
    <dbReference type="NCBI Taxonomy" id="385682"/>
    <lineage>
        <taxon>Bacteria</taxon>
        <taxon>Pseudomonadati</taxon>
        <taxon>Bacteroidota</taxon>
        <taxon>Bacteroidia</taxon>
        <taxon>Marinilabiliales</taxon>
        <taxon>Marinilabiliaceae</taxon>
        <taxon>Thermophagus</taxon>
    </lineage>
</organism>
<evidence type="ECO:0000259" key="9">
    <source>
        <dbReference type="Pfam" id="PF00535"/>
    </source>
</evidence>
<keyword evidence="2" id="KW-0328">Glycosyltransferase</keyword>
<dbReference type="PANTHER" id="PTHR48090">
    <property type="entry name" value="UNDECAPRENYL-PHOSPHATE 4-DEOXY-4-FORMAMIDO-L-ARABINOSE TRANSFERASE-RELATED"/>
    <property type="match status" value="1"/>
</dbReference>
<keyword evidence="11" id="KW-1185">Reference proteome</keyword>
<keyword evidence="7 8" id="KW-0472">Membrane</keyword>
<evidence type="ECO:0000256" key="4">
    <source>
        <dbReference type="ARBA" id="ARBA00022692"/>
    </source>
</evidence>
<keyword evidence="6 8" id="KW-1133">Transmembrane helix</keyword>
<dbReference type="AlphaFoldDB" id="A0A1I1VFZ7"/>
<dbReference type="GO" id="GO:0009103">
    <property type="term" value="P:lipopolysaccharide biosynthetic process"/>
    <property type="evidence" value="ECO:0007669"/>
    <property type="project" value="UniProtKB-KW"/>
</dbReference>
<evidence type="ECO:0000256" key="5">
    <source>
        <dbReference type="ARBA" id="ARBA00022985"/>
    </source>
</evidence>
<keyword evidence="4 8" id="KW-0812">Transmembrane</keyword>
<proteinExistence type="predicted"/>
<dbReference type="RefSeq" id="WP_010527946.1">
    <property type="nucleotide sequence ID" value="NZ_AFSL01000065.1"/>
</dbReference>
<dbReference type="PANTHER" id="PTHR48090:SF3">
    <property type="entry name" value="UNDECAPRENYL-PHOSPHATE 4-DEOXY-4-FORMAMIDO-L-ARABINOSE TRANSFERASE"/>
    <property type="match status" value="1"/>
</dbReference>
<protein>
    <submittedName>
        <fullName evidence="10">Glycosyltransferase involved in cell wall bisynthesis</fullName>
    </submittedName>
</protein>
<evidence type="ECO:0000313" key="10">
    <source>
        <dbReference type="EMBL" id="SFD79370.1"/>
    </source>
</evidence>
<evidence type="ECO:0000256" key="3">
    <source>
        <dbReference type="ARBA" id="ARBA00022679"/>
    </source>
</evidence>
<dbReference type="SUPFAM" id="SSF53448">
    <property type="entry name" value="Nucleotide-diphospho-sugar transferases"/>
    <property type="match status" value="1"/>
</dbReference>
<feature type="domain" description="Glycosyltransferase 2-like" evidence="9">
    <location>
        <begin position="4"/>
        <end position="166"/>
    </location>
</feature>
<accession>A0A1I1VFZ7</accession>
<dbReference type="EMBL" id="FONA01000002">
    <property type="protein sequence ID" value="SFD79370.1"/>
    <property type="molecule type" value="Genomic_DNA"/>
</dbReference>
<dbReference type="OrthoDB" id="9807778at2"/>
<evidence type="ECO:0000256" key="6">
    <source>
        <dbReference type="ARBA" id="ARBA00022989"/>
    </source>
</evidence>
<sequence length="315" mass="35976">MDLSIIIPLYNEEESLSELIGLIDRVLLKMNVSVEVIMVDDGSTDQSWSIICQLKNQYAYIRGIRFRRNYGKSAALNTGFEAAKGEVVITMDADLQDSPDEIPELYRMIKDEKYDLVSGWKKKRRDPLNKTLPSKLFNRTARYVSGIKLHDFNCGLKAYNSEVVKNIEVYGEMHRYIPILVKRAGFSRITEKVVYHRERKYGVTKFGMDRFLKGFLDLLSVMFISKFGNRPMHLFGALGTLMFLLGFGLAFGLGARKLYCVAHGIQAQLVTDNPFFYIALVCMILGTQLFVTGFLAELVTRNQPERNVYSIAEEI</sequence>
<dbReference type="FunCoup" id="A0A1I1VFZ7">
    <property type="interactions" value="359"/>
</dbReference>
<dbReference type="InterPro" id="IPR001173">
    <property type="entry name" value="Glyco_trans_2-like"/>
</dbReference>
<dbReference type="InterPro" id="IPR029044">
    <property type="entry name" value="Nucleotide-diphossugar_trans"/>
</dbReference>
<dbReference type="Pfam" id="PF00535">
    <property type="entry name" value="Glycos_transf_2"/>
    <property type="match status" value="1"/>
</dbReference>
<dbReference type="eggNOG" id="COG0463">
    <property type="taxonomic scope" value="Bacteria"/>
</dbReference>
<evidence type="ECO:0000313" key="11">
    <source>
        <dbReference type="Proteomes" id="UP000181976"/>
    </source>
</evidence>
<reference evidence="10 11" key="1">
    <citation type="submission" date="2016-10" db="EMBL/GenBank/DDBJ databases">
        <authorList>
            <person name="de Groot N.N."/>
        </authorList>
    </citation>
    <scope>NUCLEOTIDE SEQUENCE [LARGE SCALE GENOMIC DNA]</scope>
    <source>
        <strain evidence="10 11">DSM 19012</strain>
    </source>
</reference>
<dbReference type="STRING" id="385682.SAMN05444380_10276"/>
<dbReference type="Gene3D" id="3.90.550.10">
    <property type="entry name" value="Spore Coat Polysaccharide Biosynthesis Protein SpsA, Chain A"/>
    <property type="match status" value="1"/>
</dbReference>
<dbReference type="Proteomes" id="UP000181976">
    <property type="component" value="Unassembled WGS sequence"/>
</dbReference>
<dbReference type="GO" id="GO:0099621">
    <property type="term" value="F:undecaprenyl-phosphate 4-deoxy-4-formamido-L-arabinose transferase activity"/>
    <property type="evidence" value="ECO:0007669"/>
    <property type="project" value="TreeGrafter"/>
</dbReference>
<evidence type="ECO:0000256" key="2">
    <source>
        <dbReference type="ARBA" id="ARBA00022676"/>
    </source>
</evidence>
<keyword evidence="3 10" id="KW-0808">Transferase</keyword>
<evidence type="ECO:0000256" key="8">
    <source>
        <dbReference type="SAM" id="Phobius"/>
    </source>
</evidence>
<feature type="transmembrane region" description="Helical" evidence="8">
    <location>
        <begin position="234"/>
        <end position="255"/>
    </location>
</feature>
<gene>
    <name evidence="10" type="ORF">SAMN05444380_10276</name>
</gene>
<dbReference type="InParanoid" id="A0A1I1VFZ7"/>
<dbReference type="CDD" id="cd04187">
    <property type="entry name" value="DPM1_like_bac"/>
    <property type="match status" value="1"/>
</dbReference>
<dbReference type="GO" id="GO:0005886">
    <property type="term" value="C:plasma membrane"/>
    <property type="evidence" value="ECO:0007669"/>
    <property type="project" value="TreeGrafter"/>
</dbReference>